<feature type="chain" id="PRO_5039892025" evidence="1">
    <location>
        <begin position="22"/>
        <end position="65"/>
    </location>
</feature>
<keyword evidence="1" id="KW-0732">Signal</keyword>
<evidence type="ECO:0000256" key="1">
    <source>
        <dbReference type="SAM" id="SignalP"/>
    </source>
</evidence>
<dbReference type="AlphaFoldDB" id="A6HUR2"/>
<evidence type="ECO:0000313" key="2">
    <source>
        <dbReference type="EMBL" id="EDL81848.1"/>
    </source>
</evidence>
<feature type="signal peptide" evidence="1">
    <location>
        <begin position="1"/>
        <end position="21"/>
    </location>
</feature>
<evidence type="ECO:0000313" key="3">
    <source>
        <dbReference type="Proteomes" id="UP000234681"/>
    </source>
</evidence>
<reference evidence="3" key="1">
    <citation type="submission" date="2005-09" db="EMBL/GenBank/DDBJ databases">
        <authorList>
            <person name="Mural R.J."/>
            <person name="Li P.W."/>
            <person name="Adams M.D."/>
            <person name="Amanatides P.G."/>
            <person name="Baden-Tillson H."/>
            <person name="Barnstead M."/>
            <person name="Chin S.H."/>
            <person name="Dew I."/>
            <person name="Evans C.A."/>
            <person name="Ferriera S."/>
            <person name="Flanigan M."/>
            <person name="Fosler C."/>
            <person name="Glodek A."/>
            <person name="Gu Z."/>
            <person name="Holt R.A."/>
            <person name="Jennings D."/>
            <person name="Kraft C.L."/>
            <person name="Lu F."/>
            <person name="Nguyen T."/>
            <person name="Nusskern D.R."/>
            <person name="Pfannkoch C.M."/>
            <person name="Sitter C."/>
            <person name="Sutton G.G."/>
            <person name="Venter J.C."/>
            <person name="Wang Z."/>
            <person name="Woodage T."/>
            <person name="Zheng X.H."/>
            <person name="Zhong F."/>
        </authorList>
    </citation>
    <scope>NUCLEOTIDE SEQUENCE [LARGE SCALE GENOMIC DNA]</scope>
    <source>
        <strain>BN</strain>
        <strain evidence="3">Sprague-Dawley</strain>
    </source>
</reference>
<dbReference type="Proteomes" id="UP000234681">
    <property type="component" value="Chromosome 2"/>
</dbReference>
<proteinExistence type="predicted"/>
<sequence length="65" mass="7423">MNGRRILWMFLVLPIIPAVMAEDLCWGLLSVFPKPLSLMHSAQVFPDFFPLMLCYSYPSYPGMGI</sequence>
<gene>
    <name evidence="2" type="ORF">rCG_29017</name>
</gene>
<organism evidence="2 3">
    <name type="scientific">Rattus norvegicus</name>
    <name type="common">Rat</name>
    <dbReference type="NCBI Taxonomy" id="10116"/>
    <lineage>
        <taxon>Eukaryota</taxon>
        <taxon>Metazoa</taxon>
        <taxon>Chordata</taxon>
        <taxon>Craniata</taxon>
        <taxon>Vertebrata</taxon>
        <taxon>Euteleostomi</taxon>
        <taxon>Mammalia</taxon>
        <taxon>Eutheria</taxon>
        <taxon>Euarchontoglires</taxon>
        <taxon>Glires</taxon>
        <taxon>Rodentia</taxon>
        <taxon>Myomorpha</taxon>
        <taxon>Muroidea</taxon>
        <taxon>Muridae</taxon>
        <taxon>Murinae</taxon>
        <taxon>Rattus</taxon>
    </lineage>
</organism>
<accession>A6HUR2</accession>
<dbReference type="EMBL" id="CH473952">
    <property type="protein sequence ID" value="EDL81848.1"/>
    <property type="molecule type" value="Genomic_DNA"/>
</dbReference>
<name>A6HUR2_RAT</name>
<protein>
    <submittedName>
        <fullName evidence="2">RCG29017</fullName>
    </submittedName>
</protein>